<evidence type="ECO:0000256" key="7">
    <source>
        <dbReference type="RuleBase" id="RU000461"/>
    </source>
</evidence>
<dbReference type="PROSITE" id="PS00086">
    <property type="entry name" value="CYTOCHROME_P450"/>
    <property type="match status" value="1"/>
</dbReference>
<dbReference type="GO" id="GO:0020037">
    <property type="term" value="F:heme binding"/>
    <property type="evidence" value="ECO:0007669"/>
    <property type="project" value="InterPro"/>
</dbReference>
<reference evidence="8" key="1">
    <citation type="submission" date="2020-11" db="EMBL/GenBank/DDBJ databases">
        <title>Sequencing the genomes of 1000 actinobacteria strains.</title>
        <authorList>
            <person name="Klenk H.-P."/>
        </authorList>
    </citation>
    <scope>NUCLEOTIDE SEQUENCE</scope>
    <source>
        <strain evidence="8">DSM 43175</strain>
    </source>
</reference>
<dbReference type="InterPro" id="IPR017972">
    <property type="entry name" value="Cyt_P450_CS"/>
</dbReference>
<evidence type="ECO:0000313" key="9">
    <source>
        <dbReference type="Proteomes" id="UP000614047"/>
    </source>
</evidence>
<name>A0A931DRM2_9ACTN</name>
<dbReference type="PRINTS" id="PR00385">
    <property type="entry name" value="P450"/>
</dbReference>
<accession>A0A931DRM2</accession>
<protein>
    <submittedName>
        <fullName evidence="8">Cytochrome P450</fullName>
    </submittedName>
</protein>
<dbReference type="InterPro" id="IPR001128">
    <property type="entry name" value="Cyt_P450"/>
</dbReference>
<dbReference type="PANTHER" id="PTHR46696:SF4">
    <property type="entry name" value="BIOTIN BIOSYNTHESIS CYTOCHROME P450"/>
    <property type="match status" value="1"/>
</dbReference>
<organism evidence="8 9">
    <name type="scientific">Actinomadura viridis</name>
    <dbReference type="NCBI Taxonomy" id="58110"/>
    <lineage>
        <taxon>Bacteria</taxon>
        <taxon>Bacillati</taxon>
        <taxon>Actinomycetota</taxon>
        <taxon>Actinomycetes</taxon>
        <taxon>Streptosporangiales</taxon>
        <taxon>Thermomonosporaceae</taxon>
        <taxon>Actinomadura</taxon>
    </lineage>
</organism>
<dbReference type="AlphaFoldDB" id="A0A931DRM2"/>
<keyword evidence="5 7" id="KW-0408">Iron</keyword>
<keyword evidence="3 7" id="KW-0479">Metal-binding</keyword>
<dbReference type="Proteomes" id="UP000614047">
    <property type="component" value="Unassembled WGS sequence"/>
</dbReference>
<comment type="caution">
    <text evidence="8">The sequence shown here is derived from an EMBL/GenBank/DDBJ whole genome shotgun (WGS) entry which is preliminary data.</text>
</comment>
<dbReference type="EMBL" id="JADOUA010000001">
    <property type="protein sequence ID" value="MBG6093489.1"/>
    <property type="molecule type" value="Genomic_DNA"/>
</dbReference>
<proteinExistence type="inferred from homology"/>
<dbReference type="InterPro" id="IPR002397">
    <property type="entry name" value="Cyt_P450_B"/>
</dbReference>
<keyword evidence="9" id="KW-1185">Reference proteome</keyword>
<evidence type="ECO:0000256" key="5">
    <source>
        <dbReference type="ARBA" id="ARBA00023004"/>
    </source>
</evidence>
<comment type="similarity">
    <text evidence="1 7">Belongs to the cytochrome P450 family.</text>
</comment>
<keyword evidence="6 7" id="KW-0503">Monooxygenase</keyword>
<dbReference type="PRINTS" id="PR00359">
    <property type="entry name" value="BP450"/>
</dbReference>
<evidence type="ECO:0000256" key="4">
    <source>
        <dbReference type="ARBA" id="ARBA00023002"/>
    </source>
</evidence>
<evidence type="ECO:0000256" key="3">
    <source>
        <dbReference type="ARBA" id="ARBA00022723"/>
    </source>
</evidence>
<dbReference type="InterPro" id="IPR036396">
    <property type="entry name" value="Cyt_P450_sf"/>
</dbReference>
<dbReference type="GO" id="GO:0006707">
    <property type="term" value="P:cholesterol catabolic process"/>
    <property type="evidence" value="ECO:0007669"/>
    <property type="project" value="TreeGrafter"/>
</dbReference>
<dbReference type="GO" id="GO:0005506">
    <property type="term" value="F:iron ion binding"/>
    <property type="evidence" value="ECO:0007669"/>
    <property type="project" value="InterPro"/>
</dbReference>
<dbReference type="PANTHER" id="PTHR46696">
    <property type="entry name" value="P450, PUTATIVE (EUROFUNG)-RELATED"/>
    <property type="match status" value="1"/>
</dbReference>
<dbReference type="Pfam" id="PF00067">
    <property type="entry name" value="p450"/>
    <property type="match status" value="1"/>
</dbReference>
<evidence type="ECO:0000256" key="6">
    <source>
        <dbReference type="ARBA" id="ARBA00023033"/>
    </source>
</evidence>
<evidence type="ECO:0000256" key="2">
    <source>
        <dbReference type="ARBA" id="ARBA00022617"/>
    </source>
</evidence>
<sequence>MTAAAPGVPADFPDAHFGGGHPYPLYERIHAARGPVRHPSGGYWVVGTHAEVHTALTRPDLFRSRDGVLLSEIGHSYDAPPTIMHTDPPEHTRYRALVAPAFRPSVMRRLEGAVRERIGALLDPVAPGRPFDVVAELAVPLPLQVICLLLGVPEADWARFHLWSEAIVPGAAPELAEEERGALAAECARYLIGVAHERRADPRDDVISQLALAAPDGDRLTDPELAMFLIQLLVAGNETTRHAISGGLLALAGHPGQWAALRAGAAGGHTGGEDTAGGHTGPLQGAVEEILRWTSPVVYFLRTATRPVTLGGAEIAAGDRLMLLYGAANRDPAAFGPDAGRFDIARRPAVTSLAFGFGPHFCLGAALARMELGLLLAEAAARYERIETAGDPVPTASTVVTGLRRCPLVVR</sequence>
<dbReference type="Gene3D" id="1.10.630.10">
    <property type="entry name" value="Cytochrome P450"/>
    <property type="match status" value="1"/>
</dbReference>
<dbReference type="GO" id="GO:0036199">
    <property type="term" value="F:cholest-4-en-3-one 26-monooxygenase activity"/>
    <property type="evidence" value="ECO:0007669"/>
    <property type="project" value="TreeGrafter"/>
</dbReference>
<dbReference type="SUPFAM" id="SSF48264">
    <property type="entry name" value="Cytochrome P450"/>
    <property type="match status" value="1"/>
</dbReference>
<evidence type="ECO:0000256" key="1">
    <source>
        <dbReference type="ARBA" id="ARBA00010617"/>
    </source>
</evidence>
<keyword evidence="4 7" id="KW-0560">Oxidoreductase</keyword>
<evidence type="ECO:0000313" key="8">
    <source>
        <dbReference type="EMBL" id="MBG6093489.1"/>
    </source>
</evidence>
<gene>
    <name evidence="8" type="ORF">IW256_007602</name>
</gene>
<keyword evidence="2 7" id="KW-0349">Heme</keyword>
<dbReference type="RefSeq" id="WP_197015542.1">
    <property type="nucleotide sequence ID" value="NZ_BAABES010000003.1"/>
</dbReference>
<dbReference type="FunFam" id="1.10.630.10:FF:000018">
    <property type="entry name" value="Cytochrome P450 monooxygenase"/>
    <property type="match status" value="1"/>
</dbReference>
<dbReference type="GO" id="GO:0008395">
    <property type="term" value="F:steroid hydroxylase activity"/>
    <property type="evidence" value="ECO:0007669"/>
    <property type="project" value="TreeGrafter"/>
</dbReference>